<feature type="compositionally biased region" description="Low complexity" evidence="1">
    <location>
        <begin position="97"/>
        <end position="108"/>
    </location>
</feature>
<comment type="caution">
    <text evidence="2">The sequence shown here is derived from an EMBL/GenBank/DDBJ whole genome shotgun (WGS) entry which is preliminary data.</text>
</comment>
<keyword evidence="3" id="KW-1185">Reference proteome</keyword>
<feature type="compositionally biased region" description="Basic and acidic residues" evidence="1">
    <location>
        <begin position="82"/>
        <end position="93"/>
    </location>
</feature>
<accession>A0A9N7YU94</accession>
<proteinExistence type="predicted"/>
<protein>
    <submittedName>
        <fullName evidence="2">Uncharacterized protein</fullName>
    </submittedName>
</protein>
<gene>
    <name evidence="2" type="ORF">PLEPLA_LOCUS27892</name>
</gene>
<dbReference type="Proteomes" id="UP001153269">
    <property type="component" value="Unassembled WGS sequence"/>
</dbReference>
<evidence type="ECO:0000256" key="1">
    <source>
        <dbReference type="SAM" id="MobiDB-lite"/>
    </source>
</evidence>
<evidence type="ECO:0000313" key="2">
    <source>
        <dbReference type="EMBL" id="CAB1440126.1"/>
    </source>
</evidence>
<dbReference type="EMBL" id="CADEAL010002402">
    <property type="protein sequence ID" value="CAB1440126.1"/>
    <property type="molecule type" value="Genomic_DNA"/>
</dbReference>
<feature type="compositionally biased region" description="Polar residues" evidence="1">
    <location>
        <begin position="188"/>
        <end position="201"/>
    </location>
</feature>
<name>A0A9N7YU94_PLEPL</name>
<sequence length="208" mass="22751">MAGEMQGLILRTKRDGEVMWRQGSKVKRPITAEAKQVAQDWKTGRGDGEPPSNPHSFQEMARAASACCRSLISKSSSWQRTRHAEEHRREARRQLMRPRTPTATITRPLQHRVSREKGDGSGPREKTDATHPLPPCLTALTGPRSKRGGFDPSVEWSSGRGVHSPTAGRRALSHRLKKSSKFDITGCASQQVSGTAGSASSKVVGDSF</sequence>
<feature type="compositionally biased region" description="Basic and acidic residues" evidence="1">
    <location>
        <begin position="113"/>
        <end position="129"/>
    </location>
</feature>
<dbReference type="AlphaFoldDB" id="A0A9N7YU94"/>
<feature type="region of interest" description="Disordered" evidence="1">
    <location>
        <begin position="74"/>
        <end position="175"/>
    </location>
</feature>
<feature type="region of interest" description="Disordered" evidence="1">
    <location>
        <begin position="188"/>
        <end position="208"/>
    </location>
</feature>
<organism evidence="2 3">
    <name type="scientific">Pleuronectes platessa</name>
    <name type="common">European plaice</name>
    <dbReference type="NCBI Taxonomy" id="8262"/>
    <lineage>
        <taxon>Eukaryota</taxon>
        <taxon>Metazoa</taxon>
        <taxon>Chordata</taxon>
        <taxon>Craniata</taxon>
        <taxon>Vertebrata</taxon>
        <taxon>Euteleostomi</taxon>
        <taxon>Actinopterygii</taxon>
        <taxon>Neopterygii</taxon>
        <taxon>Teleostei</taxon>
        <taxon>Neoteleostei</taxon>
        <taxon>Acanthomorphata</taxon>
        <taxon>Carangaria</taxon>
        <taxon>Pleuronectiformes</taxon>
        <taxon>Pleuronectoidei</taxon>
        <taxon>Pleuronectidae</taxon>
        <taxon>Pleuronectes</taxon>
    </lineage>
</organism>
<feature type="region of interest" description="Disordered" evidence="1">
    <location>
        <begin position="31"/>
        <end position="56"/>
    </location>
</feature>
<reference evidence="2" key="1">
    <citation type="submission" date="2020-03" db="EMBL/GenBank/DDBJ databases">
        <authorList>
            <person name="Weist P."/>
        </authorList>
    </citation>
    <scope>NUCLEOTIDE SEQUENCE</scope>
</reference>
<evidence type="ECO:0000313" key="3">
    <source>
        <dbReference type="Proteomes" id="UP001153269"/>
    </source>
</evidence>